<dbReference type="PANTHER" id="PTHR33713:SF6">
    <property type="entry name" value="ANTITOXIN YEFM"/>
    <property type="match status" value="1"/>
</dbReference>
<dbReference type="RefSeq" id="WP_267093626.1">
    <property type="nucleotide sequence ID" value="NZ_CP099532.1"/>
</dbReference>
<dbReference type="NCBIfam" id="TIGR01552">
    <property type="entry name" value="phd_fam"/>
    <property type="match status" value="1"/>
</dbReference>
<dbReference type="Proteomes" id="UP001164392">
    <property type="component" value="Chromosome"/>
</dbReference>
<name>A0AA46SWP6_9XANT</name>
<dbReference type="PANTHER" id="PTHR33713">
    <property type="entry name" value="ANTITOXIN YAFN-RELATED"/>
    <property type="match status" value="1"/>
</dbReference>
<evidence type="ECO:0000256" key="2">
    <source>
        <dbReference type="RuleBase" id="RU362080"/>
    </source>
</evidence>
<reference evidence="3" key="1">
    <citation type="submission" date="2022-06" db="EMBL/GenBank/DDBJ databases">
        <title>Dynamics of rice microbiomes reveals core vertical transmitted seed endophytes.</title>
        <authorList>
            <person name="Liao K."/>
            <person name="Zhang X."/>
        </authorList>
    </citation>
    <scope>NUCLEOTIDE SEQUENCE</scope>
    <source>
        <strain evidence="3">JR3-14</strain>
    </source>
</reference>
<dbReference type="SUPFAM" id="SSF143120">
    <property type="entry name" value="YefM-like"/>
    <property type="match status" value="1"/>
</dbReference>
<dbReference type="InterPro" id="IPR036165">
    <property type="entry name" value="YefM-like_sf"/>
</dbReference>
<accession>A0AA46SWP6</accession>
<organism evidence="3 4">
    <name type="scientific">Xanthomonas sacchari</name>
    <dbReference type="NCBI Taxonomy" id="56458"/>
    <lineage>
        <taxon>Bacteria</taxon>
        <taxon>Pseudomonadati</taxon>
        <taxon>Pseudomonadota</taxon>
        <taxon>Gammaproteobacteria</taxon>
        <taxon>Lysobacterales</taxon>
        <taxon>Lysobacteraceae</taxon>
        <taxon>Xanthomonas</taxon>
    </lineage>
</organism>
<evidence type="ECO:0000313" key="4">
    <source>
        <dbReference type="Proteomes" id="UP001164392"/>
    </source>
</evidence>
<gene>
    <name evidence="3" type="ORF">NG824_05280</name>
</gene>
<dbReference type="EMBL" id="CP099534">
    <property type="protein sequence ID" value="UYK89843.1"/>
    <property type="molecule type" value="Genomic_DNA"/>
</dbReference>
<dbReference type="Pfam" id="PF02604">
    <property type="entry name" value="PhdYeFM_antitox"/>
    <property type="match status" value="1"/>
</dbReference>
<dbReference type="InterPro" id="IPR006442">
    <property type="entry name" value="Antitoxin_Phd/YefM"/>
</dbReference>
<evidence type="ECO:0000313" key="3">
    <source>
        <dbReference type="EMBL" id="UYK89843.1"/>
    </source>
</evidence>
<protein>
    <recommendedName>
        <fullName evidence="2">Antitoxin</fullName>
    </recommendedName>
</protein>
<comment type="similarity">
    <text evidence="1 2">Belongs to the phD/YefM antitoxin family.</text>
</comment>
<sequence length="75" mass="8542">MDIISYSAARSSLASIMDRVIKNHEPVIITRGRKQAVVMLLLEDYKAMEETAYLSATQAKECAMLAEIYPHKNRR</sequence>
<comment type="function">
    <text evidence="2">Antitoxin component of a type II toxin-antitoxin (TA) system.</text>
</comment>
<dbReference type="AlphaFoldDB" id="A0AA46SWP6"/>
<evidence type="ECO:0000256" key="1">
    <source>
        <dbReference type="ARBA" id="ARBA00009981"/>
    </source>
</evidence>
<proteinExistence type="inferred from homology"/>
<dbReference type="InterPro" id="IPR051405">
    <property type="entry name" value="phD/YefM_antitoxin"/>
</dbReference>
<dbReference type="Gene3D" id="3.40.1620.10">
    <property type="entry name" value="YefM-like domain"/>
    <property type="match status" value="1"/>
</dbReference>